<keyword evidence="3" id="KW-1185">Reference proteome</keyword>
<protein>
    <recommendedName>
        <fullName evidence="4">RRM domain-containing protein</fullName>
    </recommendedName>
</protein>
<organism evidence="2 3">
    <name type="scientific">Decorospora gaudefroyi</name>
    <dbReference type="NCBI Taxonomy" id="184978"/>
    <lineage>
        <taxon>Eukaryota</taxon>
        <taxon>Fungi</taxon>
        <taxon>Dikarya</taxon>
        <taxon>Ascomycota</taxon>
        <taxon>Pezizomycotina</taxon>
        <taxon>Dothideomycetes</taxon>
        <taxon>Pleosporomycetidae</taxon>
        <taxon>Pleosporales</taxon>
        <taxon>Pleosporineae</taxon>
        <taxon>Pleosporaceae</taxon>
        <taxon>Decorospora</taxon>
    </lineage>
</organism>
<reference evidence="2" key="1">
    <citation type="submission" date="2020-01" db="EMBL/GenBank/DDBJ databases">
        <authorList>
            <consortium name="DOE Joint Genome Institute"/>
            <person name="Haridas S."/>
            <person name="Albert R."/>
            <person name="Binder M."/>
            <person name="Bloem J."/>
            <person name="Labutti K."/>
            <person name="Salamov A."/>
            <person name="Andreopoulos B."/>
            <person name="Baker S.E."/>
            <person name="Barry K."/>
            <person name="Bills G."/>
            <person name="Bluhm B.H."/>
            <person name="Cannon C."/>
            <person name="Castanera R."/>
            <person name="Culley D.E."/>
            <person name="Daum C."/>
            <person name="Ezra D."/>
            <person name="Gonzalez J.B."/>
            <person name="Henrissat B."/>
            <person name="Kuo A."/>
            <person name="Liang C."/>
            <person name="Lipzen A."/>
            <person name="Lutzoni F."/>
            <person name="Magnuson J."/>
            <person name="Mondo S."/>
            <person name="Nolan M."/>
            <person name="Ohm R."/>
            <person name="Pangilinan J."/>
            <person name="Park H.-J."/>
            <person name="Ramirez L."/>
            <person name="Alfaro M."/>
            <person name="Sun H."/>
            <person name="Tritt A."/>
            <person name="Yoshinaga Y."/>
            <person name="Zwiers L.-H."/>
            <person name="Turgeon B.G."/>
            <person name="Goodwin S.B."/>
            <person name="Spatafora J.W."/>
            <person name="Crous P.W."/>
            <person name="Grigoriev I.V."/>
        </authorList>
    </citation>
    <scope>NUCLEOTIDE SEQUENCE</scope>
    <source>
        <strain evidence="2">P77</strain>
    </source>
</reference>
<evidence type="ECO:0000256" key="1">
    <source>
        <dbReference type="SAM" id="MobiDB-lite"/>
    </source>
</evidence>
<dbReference type="GO" id="GO:0003676">
    <property type="term" value="F:nucleic acid binding"/>
    <property type="evidence" value="ECO:0007669"/>
    <property type="project" value="InterPro"/>
</dbReference>
<evidence type="ECO:0000313" key="3">
    <source>
        <dbReference type="Proteomes" id="UP000800040"/>
    </source>
</evidence>
<dbReference type="Proteomes" id="UP000800040">
    <property type="component" value="Unassembled WGS sequence"/>
</dbReference>
<feature type="compositionally biased region" description="Pro residues" evidence="1">
    <location>
        <begin position="199"/>
        <end position="208"/>
    </location>
</feature>
<evidence type="ECO:0000313" key="2">
    <source>
        <dbReference type="EMBL" id="KAF1832856.1"/>
    </source>
</evidence>
<dbReference type="InterPro" id="IPR035979">
    <property type="entry name" value="RBD_domain_sf"/>
</dbReference>
<proteinExistence type="predicted"/>
<feature type="region of interest" description="Disordered" evidence="1">
    <location>
        <begin position="174"/>
        <end position="268"/>
    </location>
</feature>
<feature type="compositionally biased region" description="Polar residues" evidence="1">
    <location>
        <begin position="174"/>
        <end position="186"/>
    </location>
</feature>
<dbReference type="SUPFAM" id="SSF54928">
    <property type="entry name" value="RNA-binding domain, RBD"/>
    <property type="match status" value="1"/>
</dbReference>
<dbReference type="EMBL" id="ML975330">
    <property type="protein sequence ID" value="KAF1832856.1"/>
    <property type="molecule type" value="Genomic_DNA"/>
</dbReference>
<dbReference type="OrthoDB" id="3669211at2759"/>
<sequence>MSLLLNNRAPKEHLVFVKNVPSYLAKDTIPKLFTKYNPIHIKNVYPKSHITTVVIAFRTQHEAACAQQDTDQMRISNVVLRVEGYNKLQSVRHLREQAHTNRSPLGLAVEDDDDEDTKHEEVLPTYITSPAQQSRTPNAAPKGTTWAHVAGNNTAPDEFLTSTTRMSAIININNTTPDHQNKNKTTPAIPETQNQTTPTPIPTPPIPVPQAAADAPTTHQFPHLTPIPHHVLPTPTPTSTPEAVEPEQEHVPERAQPTIPKESPPVWEPIDTSHRIRLQHCRACWFCGAMKRCRDG</sequence>
<dbReference type="AlphaFoldDB" id="A0A6A5KA48"/>
<gene>
    <name evidence="2" type="ORF">BDW02DRAFT_631734</name>
</gene>
<evidence type="ECO:0008006" key="4">
    <source>
        <dbReference type="Google" id="ProtNLM"/>
    </source>
</evidence>
<accession>A0A6A5KA48</accession>
<dbReference type="Gene3D" id="3.30.70.330">
    <property type="match status" value="1"/>
</dbReference>
<dbReference type="CDD" id="cd00590">
    <property type="entry name" value="RRM_SF"/>
    <property type="match status" value="1"/>
</dbReference>
<dbReference type="InterPro" id="IPR012677">
    <property type="entry name" value="Nucleotide-bd_a/b_plait_sf"/>
</dbReference>
<name>A0A6A5KA48_9PLEO</name>
<feature type="compositionally biased region" description="Low complexity" evidence="1">
    <location>
        <begin position="189"/>
        <end position="198"/>
    </location>
</feature>